<protein>
    <recommendedName>
        <fullName evidence="1">Reverse transcriptase Ty1/copia-type domain-containing protein</fullName>
    </recommendedName>
</protein>
<comment type="caution">
    <text evidence="2">The sequence shown here is derived from an EMBL/GenBank/DDBJ whole genome shotgun (WGS) entry which is preliminary data.</text>
</comment>
<dbReference type="CDD" id="cd09272">
    <property type="entry name" value="RNase_HI_RT_Ty1"/>
    <property type="match status" value="1"/>
</dbReference>
<dbReference type="AlphaFoldDB" id="A0A699IV86"/>
<dbReference type="EMBL" id="BKCJ010337561">
    <property type="protein sequence ID" value="GEZ88766.1"/>
    <property type="molecule type" value="Genomic_DNA"/>
</dbReference>
<reference evidence="2" key="1">
    <citation type="journal article" date="2019" name="Sci. Rep.">
        <title>Draft genome of Tanacetum cinerariifolium, the natural source of mosquito coil.</title>
        <authorList>
            <person name="Yamashiro T."/>
            <person name="Shiraishi A."/>
            <person name="Satake H."/>
            <person name="Nakayama K."/>
        </authorList>
    </citation>
    <scope>NUCLEOTIDE SEQUENCE</scope>
</reference>
<proteinExistence type="predicted"/>
<sequence>MIPNVDEASTSHNVFNERLEDAYFDASTSFHDPSNVHTFYQPYLHKKKWTKDYPLHKIIGDPKSSVRTRGQLANSCLFSCLLSSIEPANVAEALRDADWVSAMQEELDQFARLKVWRLVPRPEGKTIIKTKWIFKNKKDESSLDFTVFQMDVKTAFLNGILKEEVYVGQPIGFVSKQYPDHVYALDKALFRMENCDTVPTPMVEQAKLKLNLVGKPVDHTDYRSMIGLLMYVTSKSEYVAVSSCCAQVLWIRTQLTDYGFFYDKLPIYCDSKSAIAISCNPIQHTRSKHIDVRTGIDLPRSLLSHLGELGLGDGVLGVNQHVSNAKRT</sequence>
<evidence type="ECO:0000313" key="2">
    <source>
        <dbReference type="EMBL" id="GEZ88766.1"/>
    </source>
</evidence>
<evidence type="ECO:0000259" key="1">
    <source>
        <dbReference type="Pfam" id="PF07727"/>
    </source>
</evidence>
<organism evidence="2">
    <name type="scientific">Tanacetum cinerariifolium</name>
    <name type="common">Dalmatian daisy</name>
    <name type="synonym">Chrysanthemum cinerariifolium</name>
    <dbReference type="NCBI Taxonomy" id="118510"/>
    <lineage>
        <taxon>Eukaryota</taxon>
        <taxon>Viridiplantae</taxon>
        <taxon>Streptophyta</taxon>
        <taxon>Embryophyta</taxon>
        <taxon>Tracheophyta</taxon>
        <taxon>Spermatophyta</taxon>
        <taxon>Magnoliopsida</taxon>
        <taxon>eudicotyledons</taxon>
        <taxon>Gunneridae</taxon>
        <taxon>Pentapetalae</taxon>
        <taxon>asterids</taxon>
        <taxon>campanulids</taxon>
        <taxon>Asterales</taxon>
        <taxon>Asteraceae</taxon>
        <taxon>Asteroideae</taxon>
        <taxon>Anthemideae</taxon>
        <taxon>Anthemidinae</taxon>
        <taxon>Tanacetum</taxon>
    </lineage>
</organism>
<gene>
    <name evidence="2" type="ORF">Tci_560739</name>
</gene>
<feature type="domain" description="Reverse transcriptase Ty1/copia-type" evidence="1">
    <location>
        <begin position="144"/>
        <end position="211"/>
    </location>
</feature>
<name>A0A699IV86_TANCI</name>
<dbReference type="PANTHER" id="PTHR11439">
    <property type="entry name" value="GAG-POL-RELATED RETROTRANSPOSON"/>
    <property type="match status" value="1"/>
</dbReference>
<accession>A0A699IV86</accession>
<dbReference type="Pfam" id="PF07727">
    <property type="entry name" value="RVT_2"/>
    <property type="match status" value="1"/>
</dbReference>
<dbReference type="InterPro" id="IPR013103">
    <property type="entry name" value="RVT_2"/>
</dbReference>
<dbReference type="PANTHER" id="PTHR11439:SF495">
    <property type="entry name" value="REVERSE TRANSCRIPTASE, RNA-DEPENDENT DNA POLYMERASE-RELATED"/>
    <property type="match status" value="1"/>
</dbReference>